<name>A0A5J9VPZ5_9POAL</name>
<dbReference type="EMBL" id="RWGY01000007">
    <property type="protein sequence ID" value="TVU37150.1"/>
    <property type="molecule type" value="Genomic_DNA"/>
</dbReference>
<dbReference type="AlphaFoldDB" id="A0A5J9VPZ5"/>
<dbReference type="Gramene" id="TVU37150">
    <property type="protein sequence ID" value="TVU37150"/>
    <property type="gene ID" value="EJB05_10450"/>
</dbReference>
<evidence type="ECO:0000313" key="2">
    <source>
        <dbReference type="Proteomes" id="UP000324897"/>
    </source>
</evidence>
<protein>
    <submittedName>
        <fullName evidence="1">Uncharacterized protein</fullName>
    </submittedName>
</protein>
<sequence length="119" mass="14107">MRSTSLYRRPAVPIHFPGRRPSRPRITRPRECRSGSIVVQRRRHGDVKRRPLRPHYLVSNWCFFLDILDFLKKPNARERLLNLNLHDKFGGMMNQLQLIKSQLKVAIRKIQISFEFGSS</sequence>
<accession>A0A5J9VPZ5</accession>
<reference evidence="1 2" key="1">
    <citation type="journal article" date="2019" name="Sci. Rep.">
        <title>A high-quality genome of Eragrostis curvula grass provides insights into Poaceae evolution and supports new strategies to enhance forage quality.</title>
        <authorList>
            <person name="Carballo J."/>
            <person name="Santos B.A.C.M."/>
            <person name="Zappacosta D."/>
            <person name="Garbus I."/>
            <person name="Selva J.P."/>
            <person name="Gallo C.A."/>
            <person name="Diaz A."/>
            <person name="Albertini E."/>
            <person name="Caccamo M."/>
            <person name="Echenique V."/>
        </authorList>
    </citation>
    <scope>NUCLEOTIDE SEQUENCE [LARGE SCALE GENOMIC DNA]</scope>
    <source>
        <strain evidence="2">cv. Victoria</strain>
        <tissue evidence="1">Leaf</tissue>
    </source>
</reference>
<organism evidence="1 2">
    <name type="scientific">Eragrostis curvula</name>
    <name type="common">weeping love grass</name>
    <dbReference type="NCBI Taxonomy" id="38414"/>
    <lineage>
        <taxon>Eukaryota</taxon>
        <taxon>Viridiplantae</taxon>
        <taxon>Streptophyta</taxon>
        <taxon>Embryophyta</taxon>
        <taxon>Tracheophyta</taxon>
        <taxon>Spermatophyta</taxon>
        <taxon>Magnoliopsida</taxon>
        <taxon>Liliopsida</taxon>
        <taxon>Poales</taxon>
        <taxon>Poaceae</taxon>
        <taxon>PACMAD clade</taxon>
        <taxon>Chloridoideae</taxon>
        <taxon>Eragrostideae</taxon>
        <taxon>Eragrostidinae</taxon>
        <taxon>Eragrostis</taxon>
    </lineage>
</organism>
<dbReference type="Proteomes" id="UP000324897">
    <property type="component" value="Chromosome 4"/>
</dbReference>
<gene>
    <name evidence="1" type="ORF">EJB05_10450</name>
</gene>
<proteinExistence type="predicted"/>
<comment type="caution">
    <text evidence="1">The sequence shown here is derived from an EMBL/GenBank/DDBJ whole genome shotgun (WGS) entry which is preliminary data.</text>
</comment>
<evidence type="ECO:0000313" key="1">
    <source>
        <dbReference type="EMBL" id="TVU37150.1"/>
    </source>
</evidence>
<keyword evidence="2" id="KW-1185">Reference proteome</keyword>